<dbReference type="OrthoDB" id="2963168at2759"/>
<dbReference type="PANTHER" id="PTHR14187">
    <property type="entry name" value="ALPHA KINASE/ELONGATION FACTOR 2 KINASE"/>
    <property type="match status" value="1"/>
</dbReference>
<dbReference type="CDD" id="cd10170">
    <property type="entry name" value="ASKHA_NBD_HSP70"/>
    <property type="match status" value="1"/>
</dbReference>
<organism evidence="1 2">
    <name type="scientific">Coprinopsis marcescibilis</name>
    <name type="common">Agaric fungus</name>
    <name type="synonym">Psathyrella marcescibilis</name>
    <dbReference type="NCBI Taxonomy" id="230819"/>
    <lineage>
        <taxon>Eukaryota</taxon>
        <taxon>Fungi</taxon>
        <taxon>Dikarya</taxon>
        <taxon>Basidiomycota</taxon>
        <taxon>Agaricomycotina</taxon>
        <taxon>Agaricomycetes</taxon>
        <taxon>Agaricomycetidae</taxon>
        <taxon>Agaricales</taxon>
        <taxon>Agaricineae</taxon>
        <taxon>Psathyrellaceae</taxon>
        <taxon>Coprinopsis</taxon>
    </lineage>
</organism>
<dbReference type="PANTHER" id="PTHR14187:SF5">
    <property type="entry name" value="HEAT SHOCK 70 KDA PROTEIN 12A"/>
    <property type="match status" value="1"/>
</dbReference>
<reference evidence="1 2" key="1">
    <citation type="journal article" date="2019" name="Nat. Ecol. Evol.">
        <title>Megaphylogeny resolves global patterns of mushroom evolution.</title>
        <authorList>
            <person name="Varga T."/>
            <person name="Krizsan K."/>
            <person name="Foldi C."/>
            <person name="Dima B."/>
            <person name="Sanchez-Garcia M."/>
            <person name="Sanchez-Ramirez S."/>
            <person name="Szollosi G.J."/>
            <person name="Szarkandi J.G."/>
            <person name="Papp V."/>
            <person name="Albert L."/>
            <person name="Andreopoulos W."/>
            <person name="Angelini C."/>
            <person name="Antonin V."/>
            <person name="Barry K.W."/>
            <person name="Bougher N.L."/>
            <person name="Buchanan P."/>
            <person name="Buyck B."/>
            <person name="Bense V."/>
            <person name="Catcheside P."/>
            <person name="Chovatia M."/>
            <person name="Cooper J."/>
            <person name="Damon W."/>
            <person name="Desjardin D."/>
            <person name="Finy P."/>
            <person name="Geml J."/>
            <person name="Haridas S."/>
            <person name="Hughes K."/>
            <person name="Justo A."/>
            <person name="Karasinski D."/>
            <person name="Kautmanova I."/>
            <person name="Kiss B."/>
            <person name="Kocsube S."/>
            <person name="Kotiranta H."/>
            <person name="LaButti K.M."/>
            <person name="Lechner B.E."/>
            <person name="Liimatainen K."/>
            <person name="Lipzen A."/>
            <person name="Lukacs Z."/>
            <person name="Mihaltcheva S."/>
            <person name="Morgado L.N."/>
            <person name="Niskanen T."/>
            <person name="Noordeloos M.E."/>
            <person name="Ohm R.A."/>
            <person name="Ortiz-Santana B."/>
            <person name="Ovrebo C."/>
            <person name="Racz N."/>
            <person name="Riley R."/>
            <person name="Savchenko A."/>
            <person name="Shiryaev A."/>
            <person name="Soop K."/>
            <person name="Spirin V."/>
            <person name="Szebenyi C."/>
            <person name="Tomsovsky M."/>
            <person name="Tulloss R.E."/>
            <person name="Uehling J."/>
            <person name="Grigoriev I.V."/>
            <person name="Vagvolgyi C."/>
            <person name="Papp T."/>
            <person name="Martin F.M."/>
            <person name="Miettinen O."/>
            <person name="Hibbett D.S."/>
            <person name="Nagy L.G."/>
        </authorList>
    </citation>
    <scope>NUCLEOTIDE SEQUENCE [LARGE SCALE GENOMIC DNA]</scope>
    <source>
        <strain evidence="1 2">CBS 121175</strain>
    </source>
</reference>
<dbReference type="EMBL" id="ML210376">
    <property type="protein sequence ID" value="TFK18829.1"/>
    <property type="molecule type" value="Genomic_DNA"/>
</dbReference>
<protein>
    <recommendedName>
        <fullName evidence="3">Actin-like ATPase domain-containing protein</fullName>
    </recommendedName>
</protein>
<evidence type="ECO:0000313" key="1">
    <source>
        <dbReference type="EMBL" id="TFK18829.1"/>
    </source>
</evidence>
<dbReference type="AlphaFoldDB" id="A0A5C3KFA6"/>
<evidence type="ECO:0008006" key="3">
    <source>
        <dbReference type="Google" id="ProtNLM"/>
    </source>
</evidence>
<dbReference type="Proteomes" id="UP000307440">
    <property type="component" value="Unassembled WGS sequence"/>
</dbReference>
<keyword evidence="2" id="KW-1185">Reference proteome</keyword>
<dbReference type="SUPFAM" id="SSF53067">
    <property type="entry name" value="Actin-like ATPase domain"/>
    <property type="match status" value="2"/>
</dbReference>
<dbReference type="InterPro" id="IPR043129">
    <property type="entry name" value="ATPase_NBD"/>
</dbReference>
<evidence type="ECO:0000313" key="2">
    <source>
        <dbReference type="Proteomes" id="UP000307440"/>
    </source>
</evidence>
<accession>A0A5C3KFA6</accession>
<dbReference type="Gene3D" id="3.30.420.40">
    <property type="match status" value="1"/>
</dbReference>
<proteinExistence type="predicted"/>
<dbReference type="STRING" id="230819.A0A5C3KFA6"/>
<gene>
    <name evidence="1" type="ORF">FA15DRAFT_241935</name>
</gene>
<sequence length="620" mass="69089">MRRTNSPLILKPQNLFQFSHCMMVHRSRPPYSGRNRKLVLAFDVGTTYSGISYSILDPGQVPEIKGVTKFPAQEHNSGASKIPTVMYYDQRGIVRAAGAETLRDGIEEMAEDEGWDKAEWFKLHIRPKSGAADHVAASVPPLPPNKSVIQVLADFLKYLYQCAQGFIEETHISGPALWKQLQPTIEFVISHPNGWEGYQQSQIKEAIILAGLIRDTSAGLARVSFVAEGEASLHFCIDNGIFSKDMGLRNGDCVIIVDAGGGTIDISSYNMMEGIGKAQVFHEVSVPECYFCGSVFVTVFARLFLRNFLAKSDFIDDLAHIVSCFDKTTKLRFTGDKQPQYIKFGSIRDNDPSCQIRYGQLKLDGANVAEFFEPAIQCIIKAVLAQAGVGRHARHVALVGGFSSSDWVHGRVRDALQTHGLSILRPEHRANKAVSDGAIAFYLGRSVTSRISKFAYGIIVSVDYDRSDPEHRRRRAKAYVAVDGQWTLDGLFKVIIPKATRVSETTEFRHETNEIVSSPRELITTQRTIWCYKGDNESPWIDSEATNFVQLCTINANLSHIPLVNGDERNTKRKARGPFTVKLVQVLSFSAAELRAQIAWREKGIEKRTAAKIVYDPNDV</sequence>
<name>A0A5C3KFA6_COPMA</name>